<accession>I0GTF0</accession>
<dbReference type="InterPro" id="IPR001387">
    <property type="entry name" value="Cro/C1-type_HTH"/>
</dbReference>
<evidence type="ECO:0000313" key="3">
    <source>
        <dbReference type="Proteomes" id="UP000007887"/>
    </source>
</evidence>
<dbReference type="SUPFAM" id="SSF47413">
    <property type="entry name" value="lambda repressor-like DNA-binding domains"/>
    <property type="match status" value="1"/>
</dbReference>
<dbReference type="GO" id="GO:0003677">
    <property type="term" value="F:DNA binding"/>
    <property type="evidence" value="ECO:0007669"/>
    <property type="project" value="InterPro"/>
</dbReference>
<dbReference type="AlphaFoldDB" id="I0GTF0"/>
<dbReference type="RefSeq" id="WP_014425461.1">
    <property type="nucleotide sequence ID" value="NC_017068.1"/>
</dbReference>
<dbReference type="OrthoDB" id="1768373at2"/>
<dbReference type="SMART" id="SM00530">
    <property type="entry name" value="HTH_XRE"/>
    <property type="match status" value="1"/>
</dbReference>
<protein>
    <recommendedName>
        <fullName evidence="1">HTH cro/C1-type domain-containing protein</fullName>
    </recommendedName>
</protein>
<proteinExistence type="predicted"/>
<dbReference type="CDD" id="cd00093">
    <property type="entry name" value="HTH_XRE"/>
    <property type="match status" value="1"/>
</dbReference>
<dbReference type="PATRIC" id="fig|927704.6.peg.2411"/>
<dbReference type="EMBL" id="AP012292">
    <property type="protein sequence ID" value="BAL84037.1"/>
    <property type="molecule type" value="Genomic_DNA"/>
</dbReference>
<dbReference type="PROSITE" id="PS50943">
    <property type="entry name" value="HTH_CROC1"/>
    <property type="match status" value="1"/>
</dbReference>
<dbReference type="eggNOG" id="COG1396">
    <property type="taxonomic scope" value="Bacteria"/>
</dbReference>
<dbReference type="Gene3D" id="1.10.260.40">
    <property type="entry name" value="lambda repressor-like DNA-binding domains"/>
    <property type="match status" value="1"/>
</dbReference>
<dbReference type="Proteomes" id="UP000007887">
    <property type="component" value="Chromosome"/>
</dbReference>
<dbReference type="HOGENOM" id="CLU_085379_0_0_9"/>
<dbReference type="InterPro" id="IPR010982">
    <property type="entry name" value="Lambda_DNA-bd_dom_sf"/>
</dbReference>
<name>I0GTF0_SELRL</name>
<reference evidence="2 3" key="1">
    <citation type="submission" date="2011-10" db="EMBL/GenBank/DDBJ databases">
        <title>Whole genome sequence of Selenomonas ruminantium subsp. lactilytica TAM6421.</title>
        <authorList>
            <person name="Oguchi A."/>
            <person name="Ankai A."/>
            <person name="Kaneko J."/>
            <person name="Yamada-Narita S."/>
            <person name="Fukui S."/>
            <person name="Takahashi M."/>
            <person name="Onodera T."/>
            <person name="Kojima S."/>
            <person name="Fushimi T."/>
            <person name="Abe N."/>
            <person name="Kamio Y."/>
            <person name="Yamazaki S."/>
            <person name="Fujita N."/>
        </authorList>
    </citation>
    <scope>NUCLEOTIDE SEQUENCE [LARGE SCALE GENOMIC DNA]</scope>
    <source>
        <strain evidence="3">NBRC 103574 / TAM6421</strain>
    </source>
</reference>
<evidence type="ECO:0000313" key="2">
    <source>
        <dbReference type="EMBL" id="BAL84037.1"/>
    </source>
</evidence>
<evidence type="ECO:0000259" key="1">
    <source>
        <dbReference type="PROSITE" id="PS50943"/>
    </source>
</evidence>
<dbReference type="Pfam" id="PF13560">
    <property type="entry name" value="HTH_31"/>
    <property type="match status" value="1"/>
</dbReference>
<feature type="domain" description="HTH cro/C1-type" evidence="1">
    <location>
        <begin position="16"/>
        <end position="69"/>
    </location>
</feature>
<dbReference type="KEGG" id="sri:SELR_23290"/>
<organism evidence="2 3">
    <name type="scientific">Selenomonas ruminantium subsp. lactilytica (strain NBRC 103574 / TAM6421)</name>
    <dbReference type="NCBI Taxonomy" id="927704"/>
    <lineage>
        <taxon>Bacteria</taxon>
        <taxon>Bacillati</taxon>
        <taxon>Bacillota</taxon>
        <taxon>Negativicutes</taxon>
        <taxon>Selenomonadales</taxon>
        <taxon>Selenomonadaceae</taxon>
        <taxon>Selenomonas</taxon>
    </lineage>
</organism>
<gene>
    <name evidence="2" type="ordered locus">SELR_23290</name>
</gene>
<sequence>MSINAIQGSKSLAKKIKQRRAELGLTIEEAASRAGVGTKTWSRYEAGESIRQDKSKGICKALNWHQLEISGKETLTEFSLDTYKAHECWSEYLEKNFGAIAALSFVIGSDILYDHITDDMEQLAKMPKGSHIGQLNYSFLTDLLPAQFLMYYDYDFLYQLLSELQHLSKCAQAGIEIIAHSVLDELILYLCNEEAQIFIDAEKESLKLNRKEWAKYSKDWVFDLFDDMDIITFLYSYTYLNSENPYHFSHWGDIQFYTNER</sequence>